<accession>A0A1S1HWV3</accession>
<name>A0A1S1HWV3_PROST</name>
<dbReference type="AlphaFoldDB" id="A0A1S1HWV3"/>
<organism evidence="1 2">
    <name type="scientific">Providencia stuartii</name>
    <dbReference type="NCBI Taxonomy" id="588"/>
    <lineage>
        <taxon>Bacteria</taxon>
        <taxon>Pseudomonadati</taxon>
        <taxon>Pseudomonadota</taxon>
        <taxon>Gammaproteobacteria</taxon>
        <taxon>Enterobacterales</taxon>
        <taxon>Morganellaceae</taxon>
        <taxon>Providencia</taxon>
    </lineage>
</organism>
<dbReference type="Pfam" id="PF06252">
    <property type="entry name" value="GemA"/>
    <property type="match status" value="1"/>
</dbReference>
<dbReference type="InterPro" id="IPR009363">
    <property type="entry name" value="Phage_Mu_Gp16"/>
</dbReference>
<evidence type="ECO:0008006" key="3">
    <source>
        <dbReference type="Google" id="ProtNLM"/>
    </source>
</evidence>
<evidence type="ECO:0000313" key="2">
    <source>
        <dbReference type="Proteomes" id="UP000179588"/>
    </source>
</evidence>
<reference evidence="1 2" key="1">
    <citation type="submission" date="2016-03" db="EMBL/GenBank/DDBJ databases">
        <title>Genome sequence of Providencia stuartii strain, isolated from the salivary glands of larval Lucilia sericata.</title>
        <authorList>
            <person name="Yuan Y."/>
            <person name="Zhang Y."/>
            <person name="Fu S."/>
            <person name="Crippen T.L."/>
            <person name="Visi D."/>
            <person name="Benbow M.E."/>
            <person name="Allen M."/>
            <person name="Tomberlin J.K."/>
            <person name="Sze S.-H."/>
            <person name="Tarone A.M."/>
        </authorList>
    </citation>
    <scope>NUCLEOTIDE SEQUENCE [LARGE SCALE GENOMIC DNA]</scope>
    <source>
        <strain evidence="1 2">Crippen</strain>
    </source>
</reference>
<comment type="caution">
    <text evidence="1">The sequence shown here is derived from an EMBL/GenBank/DDBJ whole genome shotgun (WGS) entry which is preliminary data.</text>
</comment>
<sequence length="139" mass="16222">MHRNKLIQLIHIARTEQARNGLMDDDSYRAMLRRITGKNSCKTMNTSELSKVLSAFKSQGFSIKSDESAKPLRDFPMGRKIWVLWQELASAKLINDNSEKALEKWIARELEVEKLTWLHMEPQKAHQAIEMLKQWLSRA</sequence>
<dbReference type="Proteomes" id="UP000179588">
    <property type="component" value="Unassembled WGS sequence"/>
</dbReference>
<keyword evidence="2" id="KW-1185">Reference proteome</keyword>
<dbReference type="EMBL" id="LVIE01000001">
    <property type="protein sequence ID" value="OHT25846.1"/>
    <property type="molecule type" value="Genomic_DNA"/>
</dbReference>
<evidence type="ECO:0000313" key="1">
    <source>
        <dbReference type="EMBL" id="OHT25846.1"/>
    </source>
</evidence>
<gene>
    <name evidence="1" type="ORF">A3Q29_00325</name>
</gene>
<proteinExistence type="predicted"/>
<protein>
    <recommendedName>
        <fullName evidence="3">Mu-like prophage protein gp16</fullName>
    </recommendedName>
</protein>